<dbReference type="AlphaFoldDB" id="A0A7J8NH67"/>
<organism evidence="1 2">
    <name type="scientific">Gossypium lobatum</name>
    <dbReference type="NCBI Taxonomy" id="34289"/>
    <lineage>
        <taxon>Eukaryota</taxon>
        <taxon>Viridiplantae</taxon>
        <taxon>Streptophyta</taxon>
        <taxon>Embryophyta</taxon>
        <taxon>Tracheophyta</taxon>
        <taxon>Spermatophyta</taxon>
        <taxon>Magnoliopsida</taxon>
        <taxon>eudicotyledons</taxon>
        <taxon>Gunneridae</taxon>
        <taxon>Pentapetalae</taxon>
        <taxon>rosids</taxon>
        <taxon>malvids</taxon>
        <taxon>Malvales</taxon>
        <taxon>Malvaceae</taxon>
        <taxon>Malvoideae</taxon>
        <taxon>Gossypium</taxon>
    </lineage>
</organism>
<name>A0A7J8NH67_9ROSI</name>
<comment type="caution">
    <text evidence="1">The sequence shown here is derived from an EMBL/GenBank/DDBJ whole genome shotgun (WGS) entry which is preliminary data.</text>
</comment>
<feature type="non-terminal residue" evidence="1">
    <location>
        <position position="1"/>
    </location>
</feature>
<evidence type="ECO:0000313" key="2">
    <source>
        <dbReference type="Proteomes" id="UP000593572"/>
    </source>
</evidence>
<protein>
    <submittedName>
        <fullName evidence="1">Uncharacterized protein</fullName>
    </submittedName>
</protein>
<keyword evidence="2" id="KW-1185">Reference proteome</keyword>
<evidence type="ECO:0000313" key="1">
    <source>
        <dbReference type="EMBL" id="MBA0576289.1"/>
    </source>
</evidence>
<gene>
    <name evidence="1" type="ORF">Golob_024286</name>
</gene>
<reference evidence="1 2" key="1">
    <citation type="journal article" date="2019" name="Genome Biol. Evol.">
        <title>Insights into the evolution of the New World diploid cottons (Gossypium, subgenus Houzingenia) based on genome sequencing.</title>
        <authorList>
            <person name="Grover C.E."/>
            <person name="Arick M.A. 2nd"/>
            <person name="Thrash A."/>
            <person name="Conover J.L."/>
            <person name="Sanders W.S."/>
            <person name="Peterson D.G."/>
            <person name="Frelichowski J.E."/>
            <person name="Scheffler J.A."/>
            <person name="Scheffler B.E."/>
            <person name="Wendel J.F."/>
        </authorList>
    </citation>
    <scope>NUCLEOTIDE SEQUENCE [LARGE SCALE GENOMIC DNA]</scope>
    <source>
        <strain evidence="1">157</strain>
        <tissue evidence="1">Leaf</tissue>
    </source>
</reference>
<dbReference type="Proteomes" id="UP000593572">
    <property type="component" value="Unassembled WGS sequence"/>
</dbReference>
<dbReference type="EMBL" id="JABEZX010343624">
    <property type="protein sequence ID" value="MBA0576289.1"/>
    <property type="molecule type" value="Genomic_DNA"/>
</dbReference>
<sequence length="49" mass="5701">FLRPHQIQLPLTAALFKRPPRLKPTASRRFFVSFSLTDPTFDTKFAPKL</sequence>
<proteinExistence type="predicted"/>
<accession>A0A7J8NH67</accession>